<dbReference type="EMBL" id="AESD01000176">
    <property type="protein sequence ID" value="EHJ14221.1"/>
    <property type="molecule type" value="Genomic_DNA"/>
</dbReference>
<reference evidence="1 2" key="1">
    <citation type="journal article" date="2011" name="Front. Microbiol.">
        <title>Two Strains of Crocosphaera watsonii with Highly Conserved Genomes are Distinguished by Strain-Specific Features.</title>
        <authorList>
            <person name="Bench S.R."/>
            <person name="Ilikchyan I.N."/>
            <person name="Tripp H.J."/>
            <person name="Zehr J.P."/>
        </authorList>
    </citation>
    <scope>NUCLEOTIDE SEQUENCE [LARGE SCALE GENOMIC DNA]</scope>
    <source>
        <strain evidence="1 2">WH 0003</strain>
    </source>
</reference>
<dbReference type="GeneID" id="88764935"/>
<comment type="caution">
    <text evidence="1">The sequence shown here is derived from an EMBL/GenBank/DDBJ whole genome shotgun (WGS) entry which is preliminary data.</text>
</comment>
<name>G5J0P9_CROWT</name>
<dbReference type="Proteomes" id="UP000003477">
    <property type="component" value="Unassembled WGS sequence"/>
</dbReference>
<protein>
    <submittedName>
        <fullName evidence="1">Uncharacterized protein</fullName>
    </submittedName>
</protein>
<sequence>MKIKFNLNKIICTFCLLNLVIAQQIYSKRTNQFQASAKVFTAQSQGTNIAFEVCFNSDTFARPSREEYTTFVESNQYWLYRVGNNILNLFNSPVWTADMLHFNTYYGASGGQDMELVSGIIYARVNDENVALDIGKWWKKFSETDQTNNEVRLFSYQLKKIYWNNNKYTFIVEPVGQGLQIIHYRKPRQTVNSTEPFPIEIVDTKGNNLGKCDTFSYCEFKR</sequence>
<evidence type="ECO:0000313" key="2">
    <source>
        <dbReference type="Proteomes" id="UP000003477"/>
    </source>
</evidence>
<evidence type="ECO:0000313" key="1">
    <source>
        <dbReference type="EMBL" id="EHJ14221.1"/>
    </source>
</evidence>
<proteinExistence type="predicted"/>
<accession>G5J0P9</accession>
<dbReference type="AlphaFoldDB" id="G5J0P9"/>
<dbReference type="RefSeq" id="WP_007309577.1">
    <property type="nucleotide sequence ID" value="NZ_AESD01000176.1"/>
</dbReference>
<organism evidence="1 2">
    <name type="scientific">Crocosphaera watsonii WH 0003</name>
    <dbReference type="NCBI Taxonomy" id="423471"/>
    <lineage>
        <taxon>Bacteria</taxon>
        <taxon>Bacillati</taxon>
        <taxon>Cyanobacteriota</taxon>
        <taxon>Cyanophyceae</taxon>
        <taxon>Oscillatoriophycideae</taxon>
        <taxon>Chroococcales</taxon>
        <taxon>Aphanothecaceae</taxon>
        <taxon>Crocosphaera</taxon>
    </lineage>
</organism>
<gene>
    <name evidence="1" type="ORF">CWATWH0003_1083</name>
</gene>
<dbReference type="PATRIC" id="fig|423471.3.peg.997"/>